<protein>
    <submittedName>
        <fullName evidence="1">Uncharacterized protein</fullName>
    </submittedName>
</protein>
<evidence type="ECO:0000313" key="1">
    <source>
        <dbReference type="EMBL" id="KKN29405.1"/>
    </source>
</evidence>
<dbReference type="EMBL" id="LAZR01002490">
    <property type="protein sequence ID" value="KKN29405.1"/>
    <property type="molecule type" value="Genomic_DNA"/>
</dbReference>
<organism evidence="1">
    <name type="scientific">marine sediment metagenome</name>
    <dbReference type="NCBI Taxonomy" id="412755"/>
    <lineage>
        <taxon>unclassified sequences</taxon>
        <taxon>metagenomes</taxon>
        <taxon>ecological metagenomes</taxon>
    </lineage>
</organism>
<gene>
    <name evidence="1" type="ORF">LCGC14_0844330</name>
</gene>
<sequence length="101" mass="11125">MGGTEFYTEGEGATIDEAFRNAVKEAEYQTGHGSYSGTISEKSGDGFVLIPDSEWKGKHNPVAYARKLVDEQDERIFEKWGPAGAIKLDEGRWLFFGTASS</sequence>
<dbReference type="AlphaFoldDB" id="A0A0F9PC63"/>
<reference evidence="1" key="1">
    <citation type="journal article" date="2015" name="Nature">
        <title>Complex archaea that bridge the gap between prokaryotes and eukaryotes.</title>
        <authorList>
            <person name="Spang A."/>
            <person name="Saw J.H."/>
            <person name="Jorgensen S.L."/>
            <person name="Zaremba-Niedzwiedzka K."/>
            <person name="Martijn J."/>
            <person name="Lind A.E."/>
            <person name="van Eijk R."/>
            <person name="Schleper C."/>
            <person name="Guy L."/>
            <person name="Ettema T.J."/>
        </authorList>
    </citation>
    <scope>NUCLEOTIDE SEQUENCE</scope>
</reference>
<proteinExistence type="predicted"/>
<name>A0A0F9PC63_9ZZZZ</name>
<accession>A0A0F9PC63</accession>
<comment type="caution">
    <text evidence="1">The sequence shown here is derived from an EMBL/GenBank/DDBJ whole genome shotgun (WGS) entry which is preliminary data.</text>
</comment>